<dbReference type="SUPFAM" id="SSF46785">
    <property type="entry name" value="Winged helix' DNA-binding domain"/>
    <property type="match status" value="1"/>
</dbReference>
<dbReference type="EMBL" id="JAYMYR010000005">
    <property type="protein sequence ID" value="KAK7364121.1"/>
    <property type="molecule type" value="Genomic_DNA"/>
</dbReference>
<dbReference type="GO" id="GO:0045910">
    <property type="term" value="P:negative regulation of DNA recombination"/>
    <property type="evidence" value="ECO:0007669"/>
    <property type="project" value="TreeGrafter"/>
</dbReference>
<dbReference type="InterPro" id="IPR036390">
    <property type="entry name" value="WH_DNA-bd_sf"/>
</dbReference>
<dbReference type="GO" id="GO:0005730">
    <property type="term" value="C:nucleolus"/>
    <property type="evidence" value="ECO:0007669"/>
    <property type="project" value="TreeGrafter"/>
</dbReference>
<protein>
    <submittedName>
        <fullName evidence="2">Uncharacterized protein</fullName>
    </submittedName>
</protein>
<dbReference type="PANTHER" id="PTHR11467">
    <property type="entry name" value="HISTONE H1"/>
    <property type="match status" value="1"/>
</dbReference>
<dbReference type="InterPro" id="IPR036388">
    <property type="entry name" value="WH-like_DNA-bd_sf"/>
</dbReference>
<dbReference type="GO" id="GO:0031492">
    <property type="term" value="F:nucleosomal DNA binding"/>
    <property type="evidence" value="ECO:0007669"/>
    <property type="project" value="TreeGrafter"/>
</dbReference>
<dbReference type="GO" id="GO:0003690">
    <property type="term" value="F:double-stranded DNA binding"/>
    <property type="evidence" value="ECO:0007669"/>
    <property type="project" value="TreeGrafter"/>
</dbReference>
<name>A0AAN9N1V9_PHACN</name>
<evidence type="ECO:0000313" key="2">
    <source>
        <dbReference type="EMBL" id="KAK7364121.1"/>
    </source>
</evidence>
<dbReference type="Proteomes" id="UP001374584">
    <property type="component" value="Unassembled WGS sequence"/>
</dbReference>
<dbReference type="GO" id="GO:0030261">
    <property type="term" value="P:chromosome condensation"/>
    <property type="evidence" value="ECO:0007669"/>
    <property type="project" value="TreeGrafter"/>
</dbReference>
<dbReference type="PANTHER" id="PTHR11467:SF109">
    <property type="entry name" value="H15 DOMAIN-CONTAINING PROTEIN"/>
    <property type="match status" value="1"/>
</dbReference>
<organism evidence="2 3">
    <name type="scientific">Phaseolus coccineus</name>
    <name type="common">Scarlet runner bean</name>
    <name type="synonym">Phaseolus multiflorus</name>
    <dbReference type="NCBI Taxonomy" id="3886"/>
    <lineage>
        <taxon>Eukaryota</taxon>
        <taxon>Viridiplantae</taxon>
        <taxon>Streptophyta</taxon>
        <taxon>Embryophyta</taxon>
        <taxon>Tracheophyta</taxon>
        <taxon>Spermatophyta</taxon>
        <taxon>Magnoliopsida</taxon>
        <taxon>eudicotyledons</taxon>
        <taxon>Gunneridae</taxon>
        <taxon>Pentapetalae</taxon>
        <taxon>rosids</taxon>
        <taxon>fabids</taxon>
        <taxon>Fabales</taxon>
        <taxon>Fabaceae</taxon>
        <taxon>Papilionoideae</taxon>
        <taxon>50 kb inversion clade</taxon>
        <taxon>NPAAA clade</taxon>
        <taxon>indigoferoid/millettioid clade</taxon>
        <taxon>Phaseoleae</taxon>
        <taxon>Phaseolus</taxon>
    </lineage>
</organism>
<proteinExistence type="predicted"/>
<accession>A0AAN9N1V9</accession>
<dbReference type="AlphaFoldDB" id="A0AAN9N1V9"/>
<comment type="caution">
    <text evidence="2">The sequence shown here is derived from an EMBL/GenBank/DDBJ whole genome shotgun (WGS) entry which is preliminary data.</text>
</comment>
<reference evidence="2 3" key="1">
    <citation type="submission" date="2024-01" db="EMBL/GenBank/DDBJ databases">
        <title>The genomes of 5 underutilized Papilionoideae crops provide insights into root nodulation and disease resistanc.</title>
        <authorList>
            <person name="Jiang F."/>
        </authorList>
    </citation>
    <scope>NUCLEOTIDE SEQUENCE [LARGE SCALE GENOMIC DNA]</scope>
    <source>
        <strain evidence="2">JINMINGXINNONG_FW02</strain>
        <tissue evidence="2">Leaves</tissue>
    </source>
</reference>
<gene>
    <name evidence="2" type="ORF">VNO80_12533</name>
</gene>
<dbReference type="Gene3D" id="1.10.10.10">
    <property type="entry name" value="Winged helix-like DNA-binding domain superfamily/Winged helix DNA-binding domain"/>
    <property type="match status" value="1"/>
</dbReference>
<evidence type="ECO:0000256" key="1">
    <source>
        <dbReference type="ARBA" id="ARBA00023125"/>
    </source>
</evidence>
<keyword evidence="3" id="KW-1185">Reference proteome</keyword>
<sequence length="115" mass="12765">MERKVKTRLFIQHGGEASNFNNFIEAGYAMMIHEAMEALDEDGGSGSRVDSISSYTVSHYEDLPWAHEGILSTHLEKLVRSGDILTNSNGSCSCPKNMKTPQFAFGTSLSWCRCE</sequence>
<keyword evidence="1" id="KW-0238">DNA-binding</keyword>
<evidence type="ECO:0000313" key="3">
    <source>
        <dbReference type="Proteomes" id="UP001374584"/>
    </source>
</evidence>